<dbReference type="AlphaFoldDB" id="A0A7M1T4U0"/>
<dbReference type="Proteomes" id="UP000593605">
    <property type="component" value="Chromosome"/>
</dbReference>
<dbReference type="NCBIfam" id="TIGR04256">
    <property type="entry name" value="GxxExxY"/>
    <property type="match status" value="1"/>
</dbReference>
<dbReference type="KEGG" id="civ:IMZ16_03560"/>
<organism evidence="1 2">
    <name type="scientific">Cruoricaptor ignavus</name>
    <dbReference type="NCBI Taxonomy" id="1118202"/>
    <lineage>
        <taxon>Bacteria</taxon>
        <taxon>Pseudomonadati</taxon>
        <taxon>Bacteroidota</taxon>
        <taxon>Flavobacteriia</taxon>
        <taxon>Flavobacteriales</taxon>
        <taxon>Weeksellaceae</taxon>
        <taxon>Cruoricaptor</taxon>
    </lineage>
</organism>
<dbReference type="EMBL" id="CP063145">
    <property type="protein sequence ID" value="QOR74829.1"/>
    <property type="molecule type" value="Genomic_DNA"/>
</dbReference>
<evidence type="ECO:0000313" key="1">
    <source>
        <dbReference type="EMBL" id="QOR74829.1"/>
    </source>
</evidence>
<name>A0A7M1T4U0_9FLAO</name>
<protein>
    <submittedName>
        <fullName evidence="1">GxxExxY protein</fullName>
    </submittedName>
</protein>
<accession>A0A7M1T4U0</accession>
<evidence type="ECO:0000313" key="2">
    <source>
        <dbReference type="Proteomes" id="UP000593605"/>
    </source>
</evidence>
<sequence>MHENEISQIVFDCGLRLHRELGPGLLESIYEECLFYELSESGLFVERQKALPVVYKGRTMEHFYRVDLLLNGKVIVEVKACDALHNLHLAQVLTYLKLSKCRLGLLINFNVSYFKTGYKRVIHGDVAL</sequence>
<gene>
    <name evidence="1" type="ORF">IMZ16_03560</name>
</gene>
<dbReference type="InterPro" id="IPR026350">
    <property type="entry name" value="GxxExxY"/>
</dbReference>
<reference evidence="1 2" key="1">
    <citation type="submission" date="2020-10" db="EMBL/GenBank/DDBJ databases">
        <title>Complete genome of Cruoricapor ignavus strain M1214 isolated from the blood culture of a febrile patient.</title>
        <authorList>
            <person name="Guglielmino C.J.D."/>
        </authorList>
    </citation>
    <scope>NUCLEOTIDE SEQUENCE [LARGE SCALE GENOMIC DNA]</scope>
    <source>
        <strain evidence="1 2">M1214</strain>
    </source>
</reference>
<dbReference type="Pfam" id="PF13366">
    <property type="entry name" value="PDDEXK_3"/>
    <property type="match status" value="1"/>
</dbReference>
<proteinExistence type="predicted"/>